<gene>
    <name evidence="1" type="ORF">GCM10011489_26640</name>
</gene>
<protein>
    <submittedName>
        <fullName evidence="1">Uncharacterized protein</fullName>
    </submittedName>
</protein>
<proteinExistence type="predicted"/>
<sequence>MYRQTGAVVIAARSEKVNGHNSEALTLRIEHAQGAIELRFGSVDFEDVE</sequence>
<evidence type="ECO:0000313" key="2">
    <source>
        <dbReference type="Proteomes" id="UP000621454"/>
    </source>
</evidence>
<dbReference type="EMBL" id="BMGC01000019">
    <property type="protein sequence ID" value="GGB37486.1"/>
    <property type="molecule type" value="Genomic_DNA"/>
</dbReference>
<comment type="caution">
    <text evidence="1">The sequence shown here is derived from an EMBL/GenBank/DDBJ whole genome shotgun (WGS) entry which is preliminary data.</text>
</comment>
<accession>A0A916TAA2</accession>
<evidence type="ECO:0000313" key="1">
    <source>
        <dbReference type="EMBL" id="GGB37486.1"/>
    </source>
</evidence>
<keyword evidence="2" id="KW-1185">Reference proteome</keyword>
<reference evidence="1" key="1">
    <citation type="journal article" date="2014" name="Int. J. Syst. Evol. Microbiol.">
        <title>Complete genome sequence of Corynebacterium casei LMG S-19264T (=DSM 44701T), isolated from a smear-ripened cheese.</title>
        <authorList>
            <consortium name="US DOE Joint Genome Institute (JGI-PGF)"/>
            <person name="Walter F."/>
            <person name="Albersmeier A."/>
            <person name="Kalinowski J."/>
            <person name="Ruckert C."/>
        </authorList>
    </citation>
    <scope>NUCLEOTIDE SEQUENCE</scope>
    <source>
        <strain evidence="1">CGMCC 1.12827</strain>
    </source>
</reference>
<dbReference type="Proteomes" id="UP000621454">
    <property type="component" value="Unassembled WGS sequence"/>
</dbReference>
<organism evidence="1 2">
    <name type="scientific">Gordonia jinhuaensis</name>
    <dbReference type="NCBI Taxonomy" id="1517702"/>
    <lineage>
        <taxon>Bacteria</taxon>
        <taxon>Bacillati</taxon>
        <taxon>Actinomycetota</taxon>
        <taxon>Actinomycetes</taxon>
        <taxon>Mycobacteriales</taxon>
        <taxon>Gordoniaceae</taxon>
        <taxon>Gordonia</taxon>
    </lineage>
</organism>
<name>A0A916TAA2_9ACTN</name>
<reference evidence="1" key="2">
    <citation type="submission" date="2020-09" db="EMBL/GenBank/DDBJ databases">
        <authorList>
            <person name="Sun Q."/>
            <person name="Zhou Y."/>
        </authorList>
    </citation>
    <scope>NUCLEOTIDE SEQUENCE</scope>
    <source>
        <strain evidence="1">CGMCC 1.12827</strain>
    </source>
</reference>
<dbReference type="AlphaFoldDB" id="A0A916TAA2"/>